<dbReference type="AlphaFoldDB" id="C0P2N9"/>
<feature type="compositionally biased region" description="Basic and acidic residues" evidence="1">
    <location>
        <begin position="11"/>
        <end position="46"/>
    </location>
</feature>
<feature type="compositionally biased region" description="Basic and acidic residues" evidence="1">
    <location>
        <begin position="61"/>
        <end position="75"/>
    </location>
</feature>
<evidence type="ECO:0000313" key="2">
    <source>
        <dbReference type="EMBL" id="ACN27255.1"/>
    </source>
</evidence>
<feature type="compositionally biased region" description="Basic and acidic residues" evidence="1">
    <location>
        <begin position="82"/>
        <end position="98"/>
    </location>
</feature>
<proteinExistence type="evidence at transcript level"/>
<evidence type="ECO:0000256" key="1">
    <source>
        <dbReference type="SAM" id="MobiDB-lite"/>
    </source>
</evidence>
<accession>C0P2N9</accession>
<feature type="region of interest" description="Disordered" evidence="1">
    <location>
        <begin position="61"/>
        <end position="98"/>
    </location>
</feature>
<dbReference type="RefSeq" id="NP_001168152.1">
    <property type="nucleotide sequence ID" value="NM_001174681.1"/>
</dbReference>
<sequence length="98" mass="11492">MKQQGDGQAEPVEHRRDFVGTDRRSQRSSHARREEPWLGAHTRELRKLEGHNTMASWSWTERGRAGFERRPEMRAHGSWRASRKDLGEETAAKERRPS</sequence>
<dbReference type="HOGENOM" id="CLU_2336724_0_0_1"/>
<feature type="region of interest" description="Disordered" evidence="1">
    <location>
        <begin position="1"/>
        <end position="46"/>
    </location>
</feature>
<organism evidence="2">
    <name type="scientific">Zea mays</name>
    <name type="common">Maize</name>
    <dbReference type="NCBI Taxonomy" id="4577"/>
    <lineage>
        <taxon>Eukaryota</taxon>
        <taxon>Viridiplantae</taxon>
        <taxon>Streptophyta</taxon>
        <taxon>Embryophyta</taxon>
        <taxon>Tracheophyta</taxon>
        <taxon>Spermatophyta</taxon>
        <taxon>Magnoliopsida</taxon>
        <taxon>Liliopsida</taxon>
        <taxon>Poales</taxon>
        <taxon>Poaceae</taxon>
        <taxon>PACMAD clade</taxon>
        <taxon>Panicoideae</taxon>
        <taxon>Andropogonodae</taxon>
        <taxon>Andropogoneae</taxon>
        <taxon>Tripsacinae</taxon>
        <taxon>Zea</taxon>
    </lineage>
</organism>
<dbReference type="GeneID" id="100381903"/>
<dbReference type="KEGG" id="zma:100381903"/>
<protein>
    <submittedName>
        <fullName evidence="2">Uncharacterized protein</fullName>
    </submittedName>
</protein>
<dbReference type="EMBL" id="BT062558">
    <property type="protein sequence ID" value="ACN27255.1"/>
    <property type="molecule type" value="mRNA"/>
</dbReference>
<name>C0P2N9_MAIZE</name>
<reference evidence="2" key="1">
    <citation type="journal article" date="2009" name="PLoS Genet.">
        <title>Sequencing, mapping, and analysis of 27,455 maize full-length cDNAs.</title>
        <authorList>
            <person name="Soderlund C."/>
            <person name="Descour A."/>
            <person name="Kudrna D."/>
            <person name="Bomhoff M."/>
            <person name="Boyd L."/>
            <person name="Currie J."/>
            <person name="Angelova A."/>
            <person name="Collura K."/>
            <person name="Wissotski M."/>
            <person name="Ashley E."/>
            <person name="Morrow D."/>
            <person name="Fernandes J."/>
            <person name="Walbot V."/>
            <person name="Yu Y."/>
        </authorList>
    </citation>
    <scope>NUCLEOTIDE SEQUENCE</scope>
    <source>
        <strain evidence="2">B73</strain>
    </source>
</reference>
<reference evidence="2" key="2">
    <citation type="submission" date="2012-06" db="EMBL/GenBank/DDBJ databases">
        <authorList>
            <person name="Yu Y."/>
            <person name="Currie J."/>
            <person name="Lomeli R."/>
            <person name="Angelova A."/>
            <person name="Collura K."/>
            <person name="Wissotski M."/>
            <person name="Campos D."/>
            <person name="Kudrna D."/>
            <person name="Golser W."/>
            <person name="Ashely E."/>
            <person name="Descour A."/>
            <person name="Fernandes J."/>
            <person name="Soderlund C."/>
            <person name="Walbot V."/>
        </authorList>
    </citation>
    <scope>NUCLEOTIDE SEQUENCE</scope>
    <source>
        <strain evidence="2">B73</strain>
    </source>
</reference>